<dbReference type="GO" id="GO:0004341">
    <property type="term" value="F:gluconolactonase activity"/>
    <property type="evidence" value="ECO:0007669"/>
    <property type="project" value="TreeGrafter"/>
</dbReference>
<dbReference type="SUPFAM" id="SSF63829">
    <property type="entry name" value="Calcium-dependent phosphotriesterase"/>
    <property type="match status" value="1"/>
</dbReference>
<feature type="domain" description="SMP-30/Gluconolactonase/LRE-like region" evidence="2">
    <location>
        <begin position="2"/>
        <end position="191"/>
    </location>
</feature>
<dbReference type="PANTHER" id="PTHR10907:SF47">
    <property type="entry name" value="REGUCALCIN"/>
    <property type="match status" value="1"/>
</dbReference>
<evidence type="ECO:0000259" key="2">
    <source>
        <dbReference type="Pfam" id="PF08450"/>
    </source>
</evidence>
<dbReference type="PANTHER" id="PTHR10907">
    <property type="entry name" value="REGUCALCIN"/>
    <property type="match status" value="1"/>
</dbReference>
<dbReference type="STRING" id="1344416.A0A139AH68"/>
<organism evidence="3 4">
    <name type="scientific">Gonapodya prolifera (strain JEL478)</name>
    <name type="common">Monoblepharis prolifera</name>
    <dbReference type="NCBI Taxonomy" id="1344416"/>
    <lineage>
        <taxon>Eukaryota</taxon>
        <taxon>Fungi</taxon>
        <taxon>Fungi incertae sedis</taxon>
        <taxon>Chytridiomycota</taxon>
        <taxon>Chytridiomycota incertae sedis</taxon>
        <taxon>Monoblepharidomycetes</taxon>
        <taxon>Monoblepharidales</taxon>
        <taxon>Gonapodyaceae</taxon>
        <taxon>Gonapodya</taxon>
    </lineage>
</organism>
<dbReference type="GO" id="GO:0005509">
    <property type="term" value="F:calcium ion binding"/>
    <property type="evidence" value="ECO:0007669"/>
    <property type="project" value="TreeGrafter"/>
</dbReference>
<dbReference type="InterPro" id="IPR011042">
    <property type="entry name" value="6-blade_b-propeller_TolB-like"/>
</dbReference>
<protein>
    <submittedName>
        <fullName evidence="3">Calcium-dependent phosphotriesterase</fullName>
    </submittedName>
</protein>
<comment type="similarity">
    <text evidence="1">Belongs to the SMP-30/CGR1 family.</text>
</comment>
<gene>
    <name evidence="3" type="ORF">M427DRAFT_134581</name>
</gene>
<accession>A0A139AH68</accession>
<sequence>MVVDGSGRAYVGNFGFDLPTYTSQAAARRRLKNLAGSLGASDNRPDPVKLVDRKPARIALVHPDGRVEAAADGVDFPNGTVITPDGRTLIVAETLGRKLTSYGVDPATGRLSDRRTWANCEYPPDGICLDEGGGVWAANPTSNILHRFRTTPNSVDGNKYGEITHSVETSQPSFAAALGGPDRRTLYVLTAPDSNDALRERKAEGRIEVVHVPERGVGWP</sequence>
<evidence type="ECO:0000256" key="1">
    <source>
        <dbReference type="ARBA" id="ARBA00008853"/>
    </source>
</evidence>
<dbReference type="Proteomes" id="UP000070544">
    <property type="component" value="Unassembled WGS sequence"/>
</dbReference>
<evidence type="ECO:0000313" key="4">
    <source>
        <dbReference type="Proteomes" id="UP000070544"/>
    </source>
</evidence>
<dbReference type="OrthoDB" id="423498at2759"/>
<dbReference type="Pfam" id="PF08450">
    <property type="entry name" value="SGL"/>
    <property type="match status" value="1"/>
</dbReference>
<evidence type="ECO:0000313" key="3">
    <source>
        <dbReference type="EMBL" id="KXS16146.1"/>
    </source>
</evidence>
<dbReference type="OMA" id="LLVNETF"/>
<dbReference type="EMBL" id="KQ965756">
    <property type="protein sequence ID" value="KXS16146.1"/>
    <property type="molecule type" value="Genomic_DNA"/>
</dbReference>
<keyword evidence="4" id="KW-1185">Reference proteome</keyword>
<reference evidence="3 4" key="1">
    <citation type="journal article" date="2015" name="Genome Biol. Evol.">
        <title>Phylogenomic analyses indicate that early fungi evolved digesting cell walls of algal ancestors of land plants.</title>
        <authorList>
            <person name="Chang Y."/>
            <person name="Wang S."/>
            <person name="Sekimoto S."/>
            <person name="Aerts A.L."/>
            <person name="Choi C."/>
            <person name="Clum A."/>
            <person name="LaButti K.M."/>
            <person name="Lindquist E.A."/>
            <person name="Yee Ngan C."/>
            <person name="Ohm R.A."/>
            <person name="Salamov A.A."/>
            <person name="Grigoriev I.V."/>
            <person name="Spatafora J.W."/>
            <person name="Berbee M.L."/>
        </authorList>
    </citation>
    <scope>NUCLEOTIDE SEQUENCE [LARGE SCALE GENOMIC DNA]</scope>
    <source>
        <strain evidence="3 4">JEL478</strain>
    </source>
</reference>
<dbReference type="GO" id="GO:0019853">
    <property type="term" value="P:L-ascorbic acid biosynthetic process"/>
    <property type="evidence" value="ECO:0007669"/>
    <property type="project" value="TreeGrafter"/>
</dbReference>
<dbReference type="InterPro" id="IPR013658">
    <property type="entry name" value="SGL"/>
</dbReference>
<dbReference type="Gene3D" id="2.120.10.30">
    <property type="entry name" value="TolB, C-terminal domain"/>
    <property type="match status" value="1"/>
</dbReference>
<dbReference type="AlphaFoldDB" id="A0A139AH68"/>
<proteinExistence type="inferred from homology"/>
<name>A0A139AH68_GONPJ</name>